<name>A0A285G0Z1_9FIRM</name>
<keyword evidence="3" id="KW-1185">Reference proteome</keyword>
<evidence type="ECO:0000313" key="3">
    <source>
        <dbReference type="Proteomes" id="UP000219573"/>
    </source>
</evidence>
<reference evidence="3" key="1">
    <citation type="submission" date="2017-09" db="EMBL/GenBank/DDBJ databases">
        <authorList>
            <person name="Varghese N."/>
            <person name="Submissions S."/>
        </authorList>
    </citation>
    <scope>NUCLEOTIDE SEQUENCE [LARGE SCALE GENOMIC DNA]</scope>
    <source>
        <strain evidence="3">MSL47</strain>
    </source>
</reference>
<evidence type="ECO:0000313" key="2">
    <source>
        <dbReference type="EMBL" id="SNY17013.1"/>
    </source>
</evidence>
<sequence length="172" mass="19758">MIKKFIFLLVIVLIIVFFIYQNNNSTQDLSNKQEGNIFNPQEVNIGDEVADLKIESLSLHQIENTNRYSATVQFSGEVIVEGRYINYEDDEFLGDAVAFEVNAQTENRLPKLEFDERRTWFIFDNQEMAKGIFGKRAPDGYAKVAIKDYIIRYAPTETFNGAKLVEVVDIAD</sequence>
<gene>
    <name evidence="2" type="ORF">SAMN06265827_10446</name>
</gene>
<keyword evidence="1" id="KW-1133">Transmembrane helix</keyword>
<organism evidence="2 3">
    <name type="scientific">Orenia metallireducens</name>
    <dbReference type="NCBI Taxonomy" id="1413210"/>
    <lineage>
        <taxon>Bacteria</taxon>
        <taxon>Bacillati</taxon>
        <taxon>Bacillota</taxon>
        <taxon>Clostridia</taxon>
        <taxon>Halanaerobiales</taxon>
        <taxon>Halobacteroidaceae</taxon>
        <taxon>Orenia</taxon>
    </lineage>
</organism>
<protein>
    <submittedName>
        <fullName evidence="2">Uncharacterized protein</fullName>
    </submittedName>
</protein>
<proteinExistence type="predicted"/>
<dbReference type="EMBL" id="OBDZ01000004">
    <property type="protein sequence ID" value="SNY17013.1"/>
    <property type="molecule type" value="Genomic_DNA"/>
</dbReference>
<evidence type="ECO:0000256" key="1">
    <source>
        <dbReference type="SAM" id="Phobius"/>
    </source>
</evidence>
<keyword evidence="1" id="KW-0472">Membrane</keyword>
<dbReference type="RefSeq" id="WP_097016696.1">
    <property type="nucleotide sequence ID" value="NZ_OBDZ01000004.1"/>
</dbReference>
<feature type="transmembrane region" description="Helical" evidence="1">
    <location>
        <begin position="5"/>
        <end position="21"/>
    </location>
</feature>
<keyword evidence="1" id="KW-0812">Transmembrane</keyword>
<accession>A0A285G0Z1</accession>
<dbReference type="AlphaFoldDB" id="A0A285G0Z1"/>
<dbReference type="Proteomes" id="UP000219573">
    <property type="component" value="Unassembled WGS sequence"/>
</dbReference>
<dbReference type="OrthoDB" id="2380065at2"/>